<proteinExistence type="predicted"/>
<dbReference type="EMBL" id="WWCT01000001">
    <property type="protein sequence ID" value="MYN24905.1"/>
    <property type="molecule type" value="Genomic_DNA"/>
</dbReference>
<dbReference type="PANTHER" id="PTHR30570">
    <property type="entry name" value="PERIPLASMIC PHOSPHATE BINDING COMPONENT OF PHOSPHATE ABC TRANSPORTER"/>
    <property type="match status" value="1"/>
</dbReference>
<dbReference type="SUPFAM" id="SSF53850">
    <property type="entry name" value="Periplasmic binding protein-like II"/>
    <property type="match status" value="1"/>
</dbReference>
<evidence type="ECO:0000313" key="4">
    <source>
        <dbReference type="EMBL" id="MYN24905.1"/>
    </source>
</evidence>
<dbReference type="RefSeq" id="WP_161053058.1">
    <property type="nucleotide sequence ID" value="NZ_WWCT01000001.1"/>
</dbReference>
<dbReference type="InterPro" id="IPR050811">
    <property type="entry name" value="Phosphate_ABC_transporter"/>
</dbReference>
<feature type="domain" description="PBP" evidence="3">
    <location>
        <begin position="50"/>
        <end position="315"/>
    </location>
</feature>
<evidence type="ECO:0000259" key="3">
    <source>
        <dbReference type="Pfam" id="PF12849"/>
    </source>
</evidence>
<evidence type="ECO:0000313" key="5">
    <source>
        <dbReference type="Proteomes" id="UP000642144"/>
    </source>
</evidence>
<feature type="chain" id="PRO_5046560566" evidence="2">
    <location>
        <begin position="25"/>
        <end position="352"/>
    </location>
</feature>
<feature type="signal peptide" evidence="2">
    <location>
        <begin position="1"/>
        <end position="24"/>
    </location>
</feature>
<comment type="caution">
    <text evidence="4">The sequence shown here is derived from an EMBL/GenBank/DDBJ whole genome shotgun (WGS) entry which is preliminary data.</text>
</comment>
<gene>
    <name evidence="4" type="ORF">GTP69_00625</name>
</gene>
<protein>
    <submittedName>
        <fullName evidence="4">Phosphate-binding protein</fullName>
    </submittedName>
</protein>
<name>A0ABW9VTD7_9BURK</name>
<reference evidence="4 5" key="1">
    <citation type="submission" date="2019-12" db="EMBL/GenBank/DDBJ databases">
        <title>Novel species isolated from a subtropical stream in China.</title>
        <authorList>
            <person name="Lu H."/>
        </authorList>
    </citation>
    <scope>NUCLEOTIDE SEQUENCE [LARGE SCALE GENOMIC DNA]</scope>
    <source>
        <strain evidence="4 5">CY42W</strain>
    </source>
</reference>
<dbReference type="Proteomes" id="UP000642144">
    <property type="component" value="Unassembled WGS sequence"/>
</dbReference>
<sequence length="352" mass="37838">MPKQLTYRVLLAAGVLLCASPASAATPAPAPYVPQAVTVAASQPYVLRDGSVAIVGNDGLEDVIQSLNALFTKTHPAVRFNLRMEGSSAGMPALTAGATAFAPLTRDMWPGDRSAFRQVFGYDATPIRIGYNGHGPRSPNKTPPAAYVNVNNPLPGLSIQQLGQIFTAGSPQGDLNTWSQLGLNGEYAQRRIHAYGLRDDGGFATGMRVARFGGRPFAIKYEALPNREAVLRAVAADPFGIALLGWVDAAKTTSQVRVLPLAANTGDAYHTPAYDEVRRGEYPLSAAVQLYVNRAPGKPLDPLVYEYLRLALSREGQDILARQRDTEEGYVPLSPEDLAQELAKLKLMQVPQ</sequence>
<keyword evidence="1 2" id="KW-0732">Signal</keyword>
<dbReference type="InterPro" id="IPR024370">
    <property type="entry name" value="PBP_domain"/>
</dbReference>
<keyword evidence="5" id="KW-1185">Reference proteome</keyword>
<evidence type="ECO:0000256" key="1">
    <source>
        <dbReference type="ARBA" id="ARBA00022729"/>
    </source>
</evidence>
<dbReference type="Gene3D" id="3.40.190.10">
    <property type="entry name" value="Periplasmic binding protein-like II"/>
    <property type="match status" value="2"/>
</dbReference>
<organism evidence="4 5">
    <name type="scientific">Duganella levis</name>
    <dbReference type="NCBI Taxonomy" id="2692169"/>
    <lineage>
        <taxon>Bacteria</taxon>
        <taxon>Pseudomonadati</taxon>
        <taxon>Pseudomonadota</taxon>
        <taxon>Betaproteobacteria</taxon>
        <taxon>Burkholderiales</taxon>
        <taxon>Oxalobacteraceae</taxon>
        <taxon>Telluria group</taxon>
        <taxon>Duganella</taxon>
    </lineage>
</organism>
<dbReference type="Pfam" id="PF12849">
    <property type="entry name" value="PBP_like_2"/>
    <property type="match status" value="1"/>
</dbReference>
<evidence type="ECO:0000256" key="2">
    <source>
        <dbReference type="SAM" id="SignalP"/>
    </source>
</evidence>
<dbReference type="PANTHER" id="PTHR30570:SF6">
    <property type="entry name" value="PHOSPHATE-BINDING PROTEIN PSTS"/>
    <property type="match status" value="1"/>
</dbReference>
<accession>A0ABW9VTD7</accession>